<dbReference type="InterPro" id="IPR007110">
    <property type="entry name" value="Ig-like_dom"/>
</dbReference>
<gene>
    <name evidence="7" type="primary">CD300LG</name>
</gene>
<reference evidence="7 8" key="1">
    <citation type="journal article" date="2011" name="Proc. Natl. Acad. Sci. U.S.A.">
        <title>Genetic diversity and population structure of the endangered marsupial Sarcophilus harrisii (Tasmanian devil).</title>
        <authorList>
            <person name="Miller W."/>
            <person name="Hayes V.M."/>
            <person name="Ratan A."/>
            <person name="Petersen D.C."/>
            <person name="Wittekindt N.E."/>
            <person name="Miller J."/>
            <person name="Walenz B."/>
            <person name="Knight J."/>
            <person name="Qi J."/>
            <person name="Zhao F."/>
            <person name="Wang Q."/>
            <person name="Bedoya-Reina O.C."/>
            <person name="Katiyar N."/>
            <person name="Tomsho L.P."/>
            <person name="Kasson L.M."/>
            <person name="Hardie R.A."/>
            <person name="Woodbridge P."/>
            <person name="Tindall E.A."/>
            <person name="Bertelsen M.F."/>
            <person name="Dixon D."/>
            <person name="Pyecroft S."/>
            <person name="Helgen K.M."/>
            <person name="Lesk A.M."/>
            <person name="Pringle T.H."/>
            <person name="Patterson N."/>
            <person name="Zhang Y."/>
            <person name="Kreiss A."/>
            <person name="Woods G.M."/>
            <person name="Jones M.E."/>
            <person name="Schuster S.C."/>
        </authorList>
    </citation>
    <scope>NUCLEOTIDE SEQUENCE [LARGE SCALE GENOMIC DNA]</scope>
</reference>
<keyword evidence="3 4" id="KW-0472">Membrane</keyword>
<reference evidence="7" key="3">
    <citation type="submission" date="2025-09" db="UniProtKB">
        <authorList>
            <consortium name="Ensembl"/>
        </authorList>
    </citation>
    <scope>IDENTIFICATION</scope>
</reference>
<feature type="transmembrane region" description="Helical" evidence="4">
    <location>
        <begin position="252"/>
        <end position="274"/>
    </location>
</feature>
<feature type="domain" description="Ig-like" evidence="6">
    <location>
        <begin position="13"/>
        <end position="105"/>
    </location>
</feature>
<evidence type="ECO:0000256" key="3">
    <source>
        <dbReference type="ARBA" id="ARBA00023136"/>
    </source>
</evidence>
<comment type="subcellular location">
    <subcellularLocation>
        <location evidence="1">Membrane</location>
    </subcellularLocation>
</comment>
<feature type="chain" id="PRO_5029627913" description="Ig-like domain-containing protein" evidence="5">
    <location>
        <begin position="17"/>
        <end position="303"/>
    </location>
</feature>
<dbReference type="Ensembl" id="ENSSHAT00000006092.2">
    <property type="protein sequence ID" value="ENSSHAP00000006038.2"/>
    <property type="gene ID" value="ENSSHAG00000005257.2"/>
</dbReference>
<dbReference type="SUPFAM" id="SSF48726">
    <property type="entry name" value="Immunoglobulin"/>
    <property type="match status" value="1"/>
</dbReference>
<keyword evidence="8" id="KW-1185">Reference proteome</keyword>
<dbReference type="FunCoup" id="G3VS83">
    <property type="interactions" value="471"/>
</dbReference>
<dbReference type="CDD" id="cd05716">
    <property type="entry name" value="IgV_pIgR_like"/>
    <property type="match status" value="1"/>
</dbReference>
<accession>G3VS83</accession>
<dbReference type="PANTHER" id="PTHR11860">
    <property type="entry name" value="POLYMERIC-IMMUNOGLOBULIN RECEPTOR"/>
    <property type="match status" value="1"/>
</dbReference>
<proteinExistence type="predicted"/>
<dbReference type="InterPro" id="IPR013106">
    <property type="entry name" value="Ig_V-set"/>
</dbReference>
<dbReference type="InterPro" id="IPR036179">
    <property type="entry name" value="Ig-like_dom_sf"/>
</dbReference>
<dbReference type="Pfam" id="PF07686">
    <property type="entry name" value="V-set"/>
    <property type="match status" value="1"/>
</dbReference>
<name>G3VS83_SARHA</name>
<dbReference type="Proteomes" id="UP000007648">
    <property type="component" value="Unassembled WGS sequence"/>
</dbReference>
<dbReference type="InterPro" id="IPR003599">
    <property type="entry name" value="Ig_sub"/>
</dbReference>
<evidence type="ECO:0000256" key="5">
    <source>
        <dbReference type="SAM" id="SignalP"/>
    </source>
</evidence>
<evidence type="ECO:0000313" key="7">
    <source>
        <dbReference type="Ensembl" id="ENSSHAP00000006038.2"/>
    </source>
</evidence>
<dbReference type="InterPro" id="IPR050671">
    <property type="entry name" value="CD300_family_receptors"/>
</dbReference>
<dbReference type="InParanoid" id="G3VS83"/>
<dbReference type="GO" id="GO:0004888">
    <property type="term" value="F:transmembrane signaling receptor activity"/>
    <property type="evidence" value="ECO:0007669"/>
    <property type="project" value="TreeGrafter"/>
</dbReference>
<sequence>MRFLLLWGWIIIPGYGAMVGPKEVSGPEGSSLSVQCSYEDKHRERKKYWCKNNGLIFSPCATVIITEAGKEETNGEVSIKDNPQNGTFTVIMRKVTQKDAGKYQCGISIFGFDEIFEVTVVVFSGLESSDSLNPSLQPPSTRSDQQGVKVWETRSPELRLGSYISPKPSLQPLFTRRVQQGVKVQSRVITPTQEKIKPATFTNVGTRAAVLRRGQEILQTKTQEDVVQTVTSHYSPRDTNPRSRISIPLIRILAPCIILLLLLVVAIATLLILLARRKKAQLVVESGKNGQFHYSNSVKESQD</sequence>
<keyword evidence="5" id="KW-0732">Signal</keyword>
<dbReference type="AlphaFoldDB" id="G3VS83"/>
<keyword evidence="2 4" id="KW-0812">Transmembrane</keyword>
<dbReference type="PROSITE" id="PS50835">
    <property type="entry name" value="IG_LIKE"/>
    <property type="match status" value="1"/>
</dbReference>
<keyword evidence="4" id="KW-1133">Transmembrane helix</keyword>
<evidence type="ECO:0000256" key="4">
    <source>
        <dbReference type="SAM" id="Phobius"/>
    </source>
</evidence>
<protein>
    <recommendedName>
        <fullName evidence="6">Ig-like domain-containing protein</fullName>
    </recommendedName>
</protein>
<dbReference type="eggNOG" id="ENOG502SURU">
    <property type="taxonomic scope" value="Eukaryota"/>
</dbReference>
<evidence type="ECO:0000313" key="8">
    <source>
        <dbReference type="Proteomes" id="UP000007648"/>
    </source>
</evidence>
<feature type="signal peptide" evidence="5">
    <location>
        <begin position="1"/>
        <end position="16"/>
    </location>
</feature>
<dbReference type="GeneTree" id="ENSGT00940000162429"/>
<evidence type="ECO:0000259" key="6">
    <source>
        <dbReference type="PROSITE" id="PS50835"/>
    </source>
</evidence>
<dbReference type="GO" id="GO:0005886">
    <property type="term" value="C:plasma membrane"/>
    <property type="evidence" value="ECO:0007669"/>
    <property type="project" value="TreeGrafter"/>
</dbReference>
<dbReference type="InterPro" id="IPR013783">
    <property type="entry name" value="Ig-like_fold"/>
</dbReference>
<reference evidence="7" key="2">
    <citation type="submission" date="2025-08" db="UniProtKB">
        <authorList>
            <consortium name="Ensembl"/>
        </authorList>
    </citation>
    <scope>IDENTIFICATION</scope>
</reference>
<dbReference type="PANTHER" id="PTHR11860:SF62">
    <property type="entry name" value="CMRF35-LIKE MOLECULE 9"/>
    <property type="match status" value="1"/>
</dbReference>
<dbReference type="Gene3D" id="2.60.40.10">
    <property type="entry name" value="Immunoglobulins"/>
    <property type="match status" value="1"/>
</dbReference>
<dbReference type="STRING" id="9305.ENSSHAP00000006038"/>
<organism evidence="7 8">
    <name type="scientific">Sarcophilus harrisii</name>
    <name type="common">Tasmanian devil</name>
    <name type="synonym">Sarcophilus laniarius</name>
    <dbReference type="NCBI Taxonomy" id="9305"/>
    <lineage>
        <taxon>Eukaryota</taxon>
        <taxon>Metazoa</taxon>
        <taxon>Chordata</taxon>
        <taxon>Craniata</taxon>
        <taxon>Vertebrata</taxon>
        <taxon>Euteleostomi</taxon>
        <taxon>Mammalia</taxon>
        <taxon>Metatheria</taxon>
        <taxon>Dasyuromorphia</taxon>
        <taxon>Dasyuridae</taxon>
        <taxon>Sarcophilus</taxon>
    </lineage>
</organism>
<evidence type="ECO:0000256" key="2">
    <source>
        <dbReference type="ARBA" id="ARBA00022692"/>
    </source>
</evidence>
<dbReference type="SMART" id="SM00409">
    <property type="entry name" value="IG"/>
    <property type="match status" value="1"/>
</dbReference>
<evidence type="ECO:0000256" key="1">
    <source>
        <dbReference type="ARBA" id="ARBA00004370"/>
    </source>
</evidence>